<dbReference type="Proteomes" id="UP000472276">
    <property type="component" value="Unassembled WGS sequence"/>
</dbReference>
<feature type="region of interest" description="Disordered" evidence="10">
    <location>
        <begin position="46"/>
        <end position="69"/>
    </location>
</feature>
<keyword evidence="3" id="KW-1003">Cell membrane</keyword>
<dbReference type="Ensembl" id="ENSOABT00000070666.1">
    <property type="protein sequence ID" value="ENSOABP00000072093.1"/>
    <property type="gene ID" value="ENSOABG00000039325.1"/>
</dbReference>
<keyword evidence="8" id="KW-1015">Disulfide bond</keyword>
<dbReference type="GO" id="GO:0030971">
    <property type="term" value="F:receptor tyrosine kinase binding"/>
    <property type="evidence" value="ECO:0007669"/>
    <property type="project" value="InterPro"/>
</dbReference>
<evidence type="ECO:0000256" key="2">
    <source>
        <dbReference type="ARBA" id="ARBA00004613"/>
    </source>
</evidence>
<evidence type="ECO:0000256" key="7">
    <source>
        <dbReference type="ARBA" id="ARBA00023136"/>
    </source>
</evidence>
<keyword evidence="6 11" id="KW-0732">Signal</keyword>
<keyword evidence="4" id="KW-0202">Cytokine</keyword>
<evidence type="ECO:0000256" key="8">
    <source>
        <dbReference type="ARBA" id="ARBA00023157"/>
    </source>
</evidence>
<accession>A0AAZ1XX25</accession>
<evidence type="ECO:0000256" key="11">
    <source>
        <dbReference type="SAM" id="SignalP"/>
    </source>
</evidence>
<evidence type="ECO:0000313" key="13">
    <source>
        <dbReference type="Proteomes" id="UP000472276"/>
    </source>
</evidence>
<comment type="similarity">
    <text evidence="9">Belongs to the ALKAL family.</text>
</comment>
<evidence type="ECO:0000313" key="12">
    <source>
        <dbReference type="Ensembl" id="ENSOABP00000072093.1"/>
    </source>
</evidence>
<dbReference type="RefSeq" id="XP_031591196.1">
    <property type="nucleotide sequence ID" value="XM_031735336.2"/>
</dbReference>
<reference evidence="13" key="1">
    <citation type="submission" date="2020-03" db="EMBL/GenBank/DDBJ databases">
        <title>Evolution of repeat sequences and sex chromosomes of tilapia species revealed by chromosome-level genomes.</title>
        <authorList>
            <person name="Xu L."/>
            <person name="Tao W."/>
            <person name="Wang D."/>
            <person name="Zhou Q."/>
        </authorList>
    </citation>
    <scope>NUCLEOTIDE SEQUENCE [LARGE SCALE GENOMIC DNA]</scope>
    <source>
        <strain evidence="13">Israel</strain>
    </source>
</reference>
<evidence type="ECO:0000256" key="10">
    <source>
        <dbReference type="SAM" id="MobiDB-lite"/>
    </source>
</evidence>
<dbReference type="GO" id="GO:0030298">
    <property type="term" value="F:receptor signaling protein tyrosine kinase activator activity"/>
    <property type="evidence" value="ECO:0007669"/>
    <property type="project" value="InterPro"/>
</dbReference>
<dbReference type="GO" id="GO:0005886">
    <property type="term" value="C:plasma membrane"/>
    <property type="evidence" value="ECO:0007669"/>
    <property type="project" value="UniProtKB-SubCell"/>
</dbReference>
<dbReference type="GO" id="GO:0070378">
    <property type="term" value="P:positive regulation of ERK5 cascade"/>
    <property type="evidence" value="ECO:0007669"/>
    <property type="project" value="TreeGrafter"/>
</dbReference>
<protein>
    <recommendedName>
        <fullName evidence="14">ALK and LTK ligand 1</fullName>
    </recommendedName>
</protein>
<keyword evidence="7" id="KW-0472">Membrane</keyword>
<reference evidence="12" key="2">
    <citation type="submission" date="2025-08" db="UniProtKB">
        <authorList>
            <consortium name="Ensembl"/>
        </authorList>
    </citation>
    <scope>IDENTIFICATION</scope>
</reference>
<dbReference type="GO" id="GO:0005125">
    <property type="term" value="F:cytokine activity"/>
    <property type="evidence" value="ECO:0007669"/>
    <property type="project" value="UniProtKB-KW"/>
</dbReference>
<feature type="chain" id="PRO_5044341170" description="ALK and LTK ligand 1" evidence="11">
    <location>
        <begin position="24"/>
        <end position="130"/>
    </location>
</feature>
<dbReference type="InterPro" id="IPR029364">
    <property type="entry name" value="ALKL1/2"/>
</dbReference>
<name>A0AAZ1XX25_OREAU</name>
<organism evidence="12 13">
    <name type="scientific">Oreochromis aureus</name>
    <name type="common">Israeli tilapia</name>
    <name type="synonym">Chromis aureus</name>
    <dbReference type="NCBI Taxonomy" id="47969"/>
    <lineage>
        <taxon>Eukaryota</taxon>
        <taxon>Metazoa</taxon>
        <taxon>Chordata</taxon>
        <taxon>Craniata</taxon>
        <taxon>Vertebrata</taxon>
        <taxon>Euteleostomi</taxon>
        <taxon>Actinopterygii</taxon>
        <taxon>Neopterygii</taxon>
        <taxon>Teleostei</taxon>
        <taxon>Neoteleostei</taxon>
        <taxon>Acanthomorphata</taxon>
        <taxon>Ovalentaria</taxon>
        <taxon>Cichlomorphae</taxon>
        <taxon>Cichliformes</taxon>
        <taxon>Cichlidae</taxon>
        <taxon>African cichlids</taxon>
        <taxon>Pseudocrenilabrinae</taxon>
        <taxon>Oreochromini</taxon>
        <taxon>Oreochromis</taxon>
    </lineage>
</organism>
<evidence type="ECO:0000256" key="4">
    <source>
        <dbReference type="ARBA" id="ARBA00022514"/>
    </source>
</evidence>
<dbReference type="AlphaFoldDB" id="A0AAZ1XX25"/>
<dbReference type="GO" id="GO:0005615">
    <property type="term" value="C:extracellular space"/>
    <property type="evidence" value="ECO:0007669"/>
    <property type="project" value="UniProtKB-KW"/>
</dbReference>
<evidence type="ECO:0008006" key="14">
    <source>
        <dbReference type="Google" id="ProtNLM"/>
    </source>
</evidence>
<proteinExistence type="inferred from homology"/>
<dbReference type="CTD" id="100329254"/>
<comment type="subcellular location">
    <subcellularLocation>
        <location evidence="1">Cell membrane</location>
    </subcellularLocation>
    <subcellularLocation>
        <location evidence="2">Secreted</location>
    </subcellularLocation>
</comment>
<evidence type="ECO:0000256" key="6">
    <source>
        <dbReference type="ARBA" id="ARBA00022729"/>
    </source>
</evidence>
<dbReference type="GO" id="GO:0070374">
    <property type="term" value="P:positive regulation of ERK1 and ERK2 cascade"/>
    <property type="evidence" value="ECO:0007669"/>
    <property type="project" value="TreeGrafter"/>
</dbReference>
<keyword evidence="13" id="KW-1185">Reference proteome</keyword>
<evidence type="ECO:0000256" key="1">
    <source>
        <dbReference type="ARBA" id="ARBA00004236"/>
    </source>
</evidence>
<evidence type="ECO:0000256" key="5">
    <source>
        <dbReference type="ARBA" id="ARBA00022525"/>
    </source>
</evidence>
<dbReference type="KEGG" id="oau:116316708"/>
<sequence length="130" mass="14861">MLLARLTLLSALLLLLLLLLTEAALRRGSATQTDSRSMVELIGRYPRTRTETPGGVQHGSQHGLEAHPKDPHSKQNFIIHLTGPLYFSPKCRKQFHRLYHKTRDCTEPAYYKRCARLLIQLAKSPRCSER</sequence>
<keyword evidence="5" id="KW-0964">Secreted</keyword>
<evidence type="ECO:0000256" key="3">
    <source>
        <dbReference type="ARBA" id="ARBA00022475"/>
    </source>
</evidence>
<feature type="signal peptide" evidence="11">
    <location>
        <begin position="1"/>
        <end position="23"/>
    </location>
</feature>
<evidence type="ECO:0000256" key="9">
    <source>
        <dbReference type="ARBA" id="ARBA00033741"/>
    </source>
</evidence>
<dbReference type="PANTHER" id="PTHR28676">
    <property type="entry name" value="ALK AND LTK LIGAND 2-RELATED"/>
    <property type="match status" value="1"/>
</dbReference>
<dbReference type="GeneID" id="116316708"/>
<gene>
    <name evidence="12" type="primary">alkal2b</name>
</gene>
<reference evidence="12" key="3">
    <citation type="submission" date="2025-09" db="UniProtKB">
        <authorList>
            <consortium name="Ensembl"/>
        </authorList>
    </citation>
    <scope>IDENTIFICATION</scope>
</reference>
<dbReference type="Pfam" id="PF15129">
    <property type="entry name" value="ALKL1_2"/>
    <property type="match status" value="1"/>
</dbReference>
<dbReference type="PANTHER" id="PTHR28676:SF2">
    <property type="entry name" value="ALK AND LTK LIGAND 2"/>
    <property type="match status" value="1"/>
</dbReference>